<evidence type="ECO:0000313" key="1">
    <source>
        <dbReference type="EnsemblPlants" id="AVESA.00010b.r2.2DG0383990.1.CDS"/>
    </source>
</evidence>
<evidence type="ECO:0000313" key="2">
    <source>
        <dbReference type="Proteomes" id="UP001732700"/>
    </source>
</evidence>
<name>A0ACD5V784_AVESA</name>
<reference evidence="1" key="1">
    <citation type="submission" date="2021-05" db="EMBL/GenBank/DDBJ databases">
        <authorList>
            <person name="Scholz U."/>
            <person name="Mascher M."/>
            <person name="Fiebig A."/>
        </authorList>
    </citation>
    <scope>NUCLEOTIDE SEQUENCE [LARGE SCALE GENOMIC DNA]</scope>
</reference>
<accession>A0ACD5V784</accession>
<reference evidence="1" key="2">
    <citation type="submission" date="2025-09" db="UniProtKB">
        <authorList>
            <consortium name="EnsemblPlants"/>
        </authorList>
    </citation>
    <scope>IDENTIFICATION</scope>
</reference>
<organism evidence="1 2">
    <name type="scientific">Avena sativa</name>
    <name type="common">Oat</name>
    <dbReference type="NCBI Taxonomy" id="4498"/>
    <lineage>
        <taxon>Eukaryota</taxon>
        <taxon>Viridiplantae</taxon>
        <taxon>Streptophyta</taxon>
        <taxon>Embryophyta</taxon>
        <taxon>Tracheophyta</taxon>
        <taxon>Spermatophyta</taxon>
        <taxon>Magnoliopsida</taxon>
        <taxon>Liliopsida</taxon>
        <taxon>Poales</taxon>
        <taxon>Poaceae</taxon>
        <taxon>BOP clade</taxon>
        <taxon>Pooideae</taxon>
        <taxon>Poodae</taxon>
        <taxon>Poeae</taxon>
        <taxon>Poeae Chloroplast Group 1 (Aveneae type)</taxon>
        <taxon>Aveninae</taxon>
        <taxon>Avena</taxon>
    </lineage>
</organism>
<protein>
    <submittedName>
        <fullName evidence="1">Uncharacterized protein</fullName>
    </submittedName>
</protein>
<keyword evidence="2" id="KW-1185">Reference proteome</keyword>
<dbReference type="EnsemblPlants" id="AVESA.00010b.r2.2DG0383990.1">
    <property type="protein sequence ID" value="AVESA.00010b.r2.2DG0383990.1.CDS"/>
    <property type="gene ID" value="AVESA.00010b.r2.2DG0383990"/>
</dbReference>
<proteinExistence type="predicted"/>
<sequence>MDGDDAHLVFDFEGTLDATAAGGGSGSVVLGAASASDALAPGAVGPHHDQGRGSRSSRQTVCRHWLRALCMKGDSCEFLHQFDQDGMPVCHFFRSYGSCRERDCVFKHNAEDVKECSMYNMGFCPNGPRCQYRHVKKPGPLPPVEEVVKRLQQMNSLYYGSSSGIYQQTDSNNNQQEKPQVQHCSVLKNQNLDANATPVMRQRAARHVQTAHQQHVPPPHIQQQQQQNAQVQGVPDGSSNQATKTASPFPQGQSRYSVVESCNQENLDISVQQGVWASQKGVMMSF</sequence>
<dbReference type="Proteomes" id="UP001732700">
    <property type="component" value="Chromosome 2D"/>
</dbReference>